<proteinExistence type="inferred from homology"/>
<dbReference type="HAMAP" id="MF_00385">
    <property type="entry name" value="Ribosomal_bS16"/>
    <property type="match status" value="1"/>
</dbReference>
<evidence type="ECO:0000313" key="5">
    <source>
        <dbReference type="EMBL" id="VEI23243.1"/>
    </source>
</evidence>
<dbReference type="PROSITE" id="PS00732">
    <property type="entry name" value="RIBOSOMAL_S16"/>
    <property type="match status" value="1"/>
</dbReference>
<accession>A0A7Z9A3B0</accession>
<dbReference type="InterPro" id="IPR020592">
    <property type="entry name" value="Ribosomal_bS16_CS"/>
</dbReference>
<feature type="compositionally biased region" description="Acidic residues" evidence="4">
    <location>
        <begin position="158"/>
        <end position="168"/>
    </location>
</feature>
<evidence type="ECO:0000256" key="1">
    <source>
        <dbReference type="ARBA" id="ARBA00022980"/>
    </source>
</evidence>
<dbReference type="PANTHER" id="PTHR12919:SF20">
    <property type="entry name" value="SMALL RIBOSOMAL SUBUNIT PROTEIN BS16M"/>
    <property type="match status" value="1"/>
</dbReference>
<dbReference type="EMBL" id="LR134479">
    <property type="protein sequence ID" value="VEI23243.1"/>
    <property type="molecule type" value="Genomic_DNA"/>
</dbReference>
<evidence type="ECO:0000256" key="2">
    <source>
        <dbReference type="ARBA" id="ARBA00023274"/>
    </source>
</evidence>
<dbReference type="Proteomes" id="UP000282386">
    <property type="component" value="Chromosome"/>
</dbReference>
<reference evidence="5 6" key="1">
    <citation type="submission" date="2018-12" db="EMBL/GenBank/DDBJ databases">
        <authorList>
            <consortium name="Pathogen Informatics"/>
        </authorList>
    </citation>
    <scope>NUCLEOTIDE SEQUENCE [LARGE SCALE GENOMIC DNA]</scope>
    <source>
        <strain evidence="5 6">NCTC10207</strain>
    </source>
</reference>
<evidence type="ECO:0000256" key="4">
    <source>
        <dbReference type="SAM" id="MobiDB-lite"/>
    </source>
</evidence>
<dbReference type="Gene3D" id="3.30.1320.10">
    <property type="match status" value="1"/>
</dbReference>
<protein>
    <recommendedName>
        <fullName evidence="3">Small ribosomal subunit protein bS16</fullName>
    </recommendedName>
</protein>
<evidence type="ECO:0000256" key="3">
    <source>
        <dbReference type="HAMAP-Rule" id="MF_00385"/>
    </source>
</evidence>
<gene>
    <name evidence="3 5" type="primary">rpsP</name>
    <name evidence="5" type="ORF">NCTC10207_01343</name>
</gene>
<sequence>MDGPPHGSEKRGSAPSIETGVTTKVAVKIRLKRMGKIRDPRYRVVIADSRVKRDGKTIEEIGIYHPTEQPSRIEINSERAQYWLSVGAQPTEQVLALLKLSGDWAAFKGEKAENKVKPVEPKPEFVVPQKGSVILPEAITPKAEKAEEETSEAAGETAEAEATEEAAE</sequence>
<dbReference type="NCBIfam" id="NF011093">
    <property type="entry name" value="PRK14520.1"/>
    <property type="match status" value="1"/>
</dbReference>
<dbReference type="GO" id="GO:0015935">
    <property type="term" value="C:small ribosomal subunit"/>
    <property type="evidence" value="ECO:0007669"/>
    <property type="project" value="TreeGrafter"/>
</dbReference>
<dbReference type="Pfam" id="PF00886">
    <property type="entry name" value="Ribosomal_S16"/>
    <property type="match status" value="1"/>
</dbReference>
<dbReference type="SUPFAM" id="SSF54565">
    <property type="entry name" value="Ribosomal protein S16"/>
    <property type="match status" value="1"/>
</dbReference>
<dbReference type="InterPro" id="IPR023803">
    <property type="entry name" value="Ribosomal_bS16_dom_sf"/>
</dbReference>
<dbReference type="PANTHER" id="PTHR12919">
    <property type="entry name" value="30S RIBOSOMAL PROTEIN S16"/>
    <property type="match status" value="1"/>
</dbReference>
<keyword evidence="1 3" id="KW-0689">Ribosomal protein</keyword>
<dbReference type="AlphaFoldDB" id="A0A7Z9A3B0"/>
<evidence type="ECO:0000313" key="6">
    <source>
        <dbReference type="Proteomes" id="UP000282386"/>
    </source>
</evidence>
<name>A0A7Z9A3B0_9MICC</name>
<dbReference type="InterPro" id="IPR000307">
    <property type="entry name" value="Ribosomal_bS16"/>
</dbReference>
<dbReference type="GO" id="GO:0003735">
    <property type="term" value="F:structural constituent of ribosome"/>
    <property type="evidence" value="ECO:0007669"/>
    <property type="project" value="InterPro"/>
</dbReference>
<comment type="similarity">
    <text evidence="3">Belongs to the bacterial ribosomal protein bS16 family.</text>
</comment>
<feature type="region of interest" description="Disordered" evidence="4">
    <location>
        <begin position="138"/>
        <end position="168"/>
    </location>
</feature>
<keyword evidence="2 3" id="KW-0687">Ribonucleoprotein</keyword>
<organism evidence="5 6">
    <name type="scientific">Rothia aeria</name>
    <dbReference type="NCBI Taxonomy" id="172042"/>
    <lineage>
        <taxon>Bacteria</taxon>
        <taxon>Bacillati</taxon>
        <taxon>Actinomycetota</taxon>
        <taxon>Actinomycetes</taxon>
        <taxon>Micrococcales</taxon>
        <taxon>Micrococcaceae</taxon>
        <taxon>Rothia</taxon>
    </lineage>
</organism>
<dbReference type="GO" id="GO:0005737">
    <property type="term" value="C:cytoplasm"/>
    <property type="evidence" value="ECO:0007669"/>
    <property type="project" value="UniProtKB-ARBA"/>
</dbReference>
<dbReference type="NCBIfam" id="TIGR00002">
    <property type="entry name" value="S16"/>
    <property type="match status" value="1"/>
</dbReference>
<dbReference type="GO" id="GO:0006412">
    <property type="term" value="P:translation"/>
    <property type="evidence" value="ECO:0007669"/>
    <property type="project" value="UniProtKB-UniRule"/>
</dbReference>